<reference evidence="2" key="1">
    <citation type="submission" date="2022-07" db="EMBL/GenBank/DDBJ databases">
        <title>Complete genome sequence of Salinispirillum sp. LH10-3-1 capable of multiple carbohydrate inversion isolated from a soda lake.</title>
        <authorList>
            <person name="Liu J."/>
            <person name="Zhai Y."/>
            <person name="Zhang H."/>
            <person name="Yang H."/>
            <person name="Qu J."/>
            <person name="Li J."/>
        </authorList>
    </citation>
    <scope>NUCLEOTIDE SEQUENCE</scope>
    <source>
        <strain evidence="2">LH 10-3-1</strain>
    </source>
</reference>
<dbReference type="PANTHER" id="PTHR43222:SF2">
    <property type="entry name" value="NUDIX HYDROLASE 23, CHLOROPLASTIC"/>
    <property type="match status" value="1"/>
</dbReference>
<dbReference type="PROSITE" id="PS51462">
    <property type="entry name" value="NUDIX"/>
    <property type="match status" value="1"/>
</dbReference>
<dbReference type="InterPro" id="IPR029401">
    <property type="entry name" value="Nudix_N"/>
</dbReference>
<dbReference type="InterPro" id="IPR015797">
    <property type="entry name" value="NUDIX_hydrolase-like_dom_sf"/>
</dbReference>
<dbReference type="Pfam" id="PF14803">
    <property type="entry name" value="Zn_ribbon_Nudix"/>
    <property type="match status" value="1"/>
</dbReference>
<dbReference type="CDD" id="cd04511">
    <property type="entry name" value="NUDIX_Hydrolase"/>
    <property type="match status" value="1"/>
</dbReference>
<organism evidence="2">
    <name type="scientific">Salinispirillum sp. LH 10-3-1</name>
    <dbReference type="NCBI Taxonomy" id="2952525"/>
    <lineage>
        <taxon>Bacteria</taxon>
        <taxon>Pseudomonadati</taxon>
        <taxon>Pseudomonadota</taxon>
        <taxon>Gammaproteobacteria</taxon>
        <taxon>Oceanospirillales</taxon>
        <taxon>Saccharospirillaceae</taxon>
        <taxon>Salinispirillum</taxon>
    </lineage>
</organism>
<dbReference type="EMBL" id="CP101717">
    <property type="protein sequence ID" value="WLD57084.1"/>
    <property type="molecule type" value="Genomic_DNA"/>
</dbReference>
<keyword evidence="2" id="KW-0378">Hydrolase</keyword>
<dbReference type="RefSeq" id="WP_304994371.1">
    <property type="nucleotide sequence ID" value="NZ_CP101717.1"/>
</dbReference>
<dbReference type="GO" id="GO:0016787">
    <property type="term" value="F:hydrolase activity"/>
    <property type="evidence" value="ECO:0007669"/>
    <property type="project" value="UniProtKB-KW"/>
</dbReference>
<dbReference type="InterPro" id="IPR000086">
    <property type="entry name" value="NUDIX_hydrolase_dom"/>
</dbReference>
<dbReference type="Gene3D" id="2.20.70.10">
    <property type="match status" value="1"/>
</dbReference>
<evidence type="ECO:0000259" key="1">
    <source>
        <dbReference type="PROSITE" id="PS51462"/>
    </source>
</evidence>
<dbReference type="Pfam" id="PF00293">
    <property type="entry name" value="NUDIX"/>
    <property type="match status" value="1"/>
</dbReference>
<gene>
    <name evidence="2" type="ORF">NFC81_10135</name>
</gene>
<proteinExistence type="predicted"/>
<dbReference type="Gene3D" id="3.90.79.10">
    <property type="entry name" value="Nucleoside Triphosphate Pyrophosphohydrolase"/>
    <property type="match status" value="1"/>
</dbReference>
<sequence length="178" mass="20289">MKFCSNCANPLVYSVPPGDQLARHHCAACGMVHYQNPRIITCTVPVWKNRILLCKRAIEPRLGYWTLPGGFMENGETMAQGALRETWEEACFRPTLRQLLAIVDLPQYDQVHMFYLADMENDQFAITPESSAIELFAAEEIPWQSLSFRTVEAALKHYVQHQHLQGPLPLLETTIPPH</sequence>
<accession>A0AB38YCI6</accession>
<name>A0AB38YCI6_9GAMM</name>
<dbReference type="AlphaFoldDB" id="A0AB38YCI6"/>
<dbReference type="PANTHER" id="PTHR43222">
    <property type="entry name" value="NUDIX HYDROLASE 23"/>
    <property type="match status" value="1"/>
</dbReference>
<feature type="domain" description="Nudix hydrolase" evidence="1">
    <location>
        <begin position="22"/>
        <end position="158"/>
    </location>
</feature>
<protein>
    <submittedName>
        <fullName evidence="2">NUDIX hydrolase</fullName>
    </submittedName>
</protein>
<dbReference type="SUPFAM" id="SSF55811">
    <property type="entry name" value="Nudix"/>
    <property type="match status" value="1"/>
</dbReference>
<evidence type="ECO:0000313" key="2">
    <source>
        <dbReference type="EMBL" id="WLD57084.1"/>
    </source>
</evidence>